<dbReference type="Pfam" id="PF16076">
    <property type="entry name" value="Acyltransf_C"/>
    <property type="match status" value="1"/>
</dbReference>
<proteinExistence type="inferred from homology"/>
<accession>A0A1X2HH85</accession>
<dbReference type="OrthoDB" id="189226at2759"/>
<dbReference type="PANTHER" id="PTHR10983">
    <property type="entry name" value="1-ACYLGLYCEROL-3-PHOSPHATE ACYLTRANSFERASE-RELATED"/>
    <property type="match status" value="1"/>
</dbReference>
<evidence type="ECO:0000313" key="7">
    <source>
        <dbReference type="Proteomes" id="UP000242180"/>
    </source>
</evidence>
<dbReference type="InterPro" id="IPR032098">
    <property type="entry name" value="Acyltransf_C"/>
</dbReference>
<evidence type="ECO:0000256" key="3">
    <source>
        <dbReference type="ARBA" id="ARBA00023315"/>
    </source>
</evidence>
<comment type="caution">
    <text evidence="6">The sequence shown here is derived from an EMBL/GenBank/DDBJ whole genome shotgun (WGS) entry which is preliminary data.</text>
</comment>
<evidence type="ECO:0000256" key="4">
    <source>
        <dbReference type="SAM" id="SignalP"/>
    </source>
</evidence>
<dbReference type="STRING" id="13706.A0A1X2HH85"/>
<dbReference type="EMBL" id="MCGN01000004">
    <property type="protein sequence ID" value="ORY97816.1"/>
    <property type="molecule type" value="Genomic_DNA"/>
</dbReference>
<dbReference type="PANTHER" id="PTHR10983:SF16">
    <property type="entry name" value="LYSOCARDIOLIPIN ACYLTRANSFERASE 1"/>
    <property type="match status" value="1"/>
</dbReference>
<dbReference type="CDD" id="cd07990">
    <property type="entry name" value="LPLAT_LCLAT1-like"/>
    <property type="match status" value="1"/>
</dbReference>
<name>A0A1X2HH85_SYNRA</name>
<dbReference type="Pfam" id="PF01553">
    <property type="entry name" value="Acyltransferase"/>
    <property type="match status" value="1"/>
</dbReference>
<reference evidence="6 7" key="1">
    <citation type="submission" date="2016-07" db="EMBL/GenBank/DDBJ databases">
        <title>Pervasive Adenine N6-methylation of Active Genes in Fungi.</title>
        <authorList>
            <consortium name="DOE Joint Genome Institute"/>
            <person name="Mondo S.J."/>
            <person name="Dannebaum R.O."/>
            <person name="Kuo R.C."/>
            <person name="Labutti K."/>
            <person name="Haridas S."/>
            <person name="Kuo A."/>
            <person name="Salamov A."/>
            <person name="Ahrendt S.R."/>
            <person name="Lipzen A."/>
            <person name="Sullivan W."/>
            <person name="Andreopoulos W.B."/>
            <person name="Clum A."/>
            <person name="Lindquist E."/>
            <person name="Daum C."/>
            <person name="Ramamoorthy G.K."/>
            <person name="Gryganskyi A."/>
            <person name="Culley D."/>
            <person name="Magnuson J.K."/>
            <person name="James T.Y."/>
            <person name="O'Malley M.A."/>
            <person name="Stajich J.E."/>
            <person name="Spatafora J.W."/>
            <person name="Visel A."/>
            <person name="Grigoriev I.V."/>
        </authorList>
    </citation>
    <scope>NUCLEOTIDE SEQUENCE [LARGE SCALE GENOMIC DNA]</scope>
    <source>
        <strain evidence="6 7">NRRL 2496</strain>
    </source>
</reference>
<evidence type="ECO:0000256" key="1">
    <source>
        <dbReference type="ARBA" id="ARBA00008655"/>
    </source>
</evidence>
<dbReference type="SUPFAM" id="SSF69593">
    <property type="entry name" value="Glycerol-3-phosphate (1)-acyltransferase"/>
    <property type="match status" value="1"/>
</dbReference>
<dbReference type="InParanoid" id="A0A1X2HH85"/>
<keyword evidence="3" id="KW-0012">Acyltransferase</keyword>
<keyword evidence="7" id="KW-1185">Reference proteome</keyword>
<dbReference type="Proteomes" id="UP000242180">
    <property type="component" value="Unassembled WGS sequence"/>
</dbReference>
<dbReference type="SMART" id="SM00563">
    <property type="entry name" value="PlsC"/>
    <property type="match status" value="1"/>
</dbReference>
<keyword evidence="2" id="KW-0808">Transferase</keyword>
<dbReference type="AlphaFoldDB" id="A0A1X2HH85"/>
<dbReference type="GO" id="GO:0005783">
    <property type="term" value="C:endoplasmic reticulum"/>
    <property type="evidence" value="ECO:0007669"/>
    <property type="project" value="TreeGrafter"/>
</dbReference>
<feature type="chain" id="PRO_5013367049" description="Phospholipid/glycerol acyltransferase domain-containing protein" evidence="4">
    <location>
        <begin position="24"/>
        <end position="302"/>
    </location>
</feature>
<dbReference type="GO" id="GO:0036149">
    <property type="term" value="P:phosphatidylinositol acyl-chain remodeling"/>
    <property type="evidence" value="ECO:0007669"/>
    <property type="project" value="TreeGrafter"/>
</dbReference>
<dbReference type="OMA" id="FYIREFR"/>
<comment type="similarity">
    <text evidence="1">Belongs to the 1-acyl-sn-glycerol-3-phosphate acyltransferase family.</text>
</comment>
<dbReference type="FunCoup" id="A0A1X2HH85">
    <property type="interactions" value="372"/>
</dbReference>
<dbReference type="GO" id="GO:0016746">
    <property type="term" value="F:acyltransferase activity"/>
    <property type="evidence" value="ECO:0007669"/>
    <property type="project" value="UniProtKB-KW"/>
</dbReference>
<protein>
    <recommendedName>
        <fullName evidence="5">Phospholipid/glycerol acyltransferase domain-containing protein</fullName>
    </recommendedName>
</protein>
<gene>
    <name evidence="6" type="ORF">BCR43DRAFT_437750</name>
</gene>
<organism evidence="6 7">
    <name type="scientific">Syncephalastrum racemosum</name>
    <name type="common">Filamentous fungus</name>
    <dbReference type="NCBI Taxonomy" id="13706"/>
    <lineage>
        <taxon>Eukaryota</taxon>
        <taxon>Fungi</taxon>
        <taxon>Fungi incertae sedis</taxon>
        <taxon>Mucoromycota</taxon>
        <taxon>Mucoromycotina</taxon>
        <taxon>Mucoromycetes</taxon>
        <taxon>Mucorales</taxon>
        <taxon>Syncephalastraceae</taxon>
        <taxon>Syncephalastrum</taxon>
    </lineage>
</organism>
<feature type="signal peptide" evidence="4">
    <location>
        <begin position="1"/>
        <end position="23"/>
    </location>
</feature>
<evidence type="ECO:0000256" key="2">
    <source>
        <dbReference type="ARBA" id="ARBA00022679"/>
    </source>
</evidence>
<feature type="domain" description="Phospholipid/glycerol acyltransferase" evidence="5">
    <location>
        <begin position="51"/>
        <end position="162"/>
    </location>
</feature>
<evidence type="ECO:0000259" key="5">
    <source>
        <dbReference type="SMART" id="SM00563"/>
    </source>
</evidence>
<keyword evidence="4" id="KW-0732">Signal</keyword>
<dbReference type="InterPro" id="IPR002123">
    <property type="entry name" value="Plipid/glycerol_acylTrfase"/>
</dbReference>
<sequence length="302" mass="35308">MRMWSQNLVALVQYFCPTTFVLTCDENCFDKMATEDVFGAAHTNLAFPDKIVVMANHQIYADWVYIWCVAYMAKAHGALKIILKHSLKNLPIYGLRKLALDQENIINNLERTKQSGNPLWLVLFPEGTVISKDTRKRSKDFAEKNNMNDNRFTLLPRSTGLRMCLNTLGETTEWLYDFTIGYPGIKPTENPEDVYTIRGIFFLGHYPRNVHVHIRRYHTRDIPTQDAEVFSKWLHERWVEKDKMMDYFYKHGRFPSGQQLRRVDLPVQLNNSLVDLTQIWICLLPYVPIIKLLSTVYHGLFG</sequence>
<evidence type="ECO:0000313" key="6">
    <source>
        <dbReference type="EMBL" id="ORY97816.1"/>
    </source>
</evidence>